<dbReference type="AlphaFoldDB" id="A0AAV2ZK82"/>
<dbReference type="EMBL" id="DYDO01000013">
    <property type="protein sequence ID" value="DBA14008.1"/>
    <property type="molecule type" value="Genomic_DNA"/>
</dbReference>
<name>A0AAV2ZK82_PYXAD</name>
<evidence type="ECO:0000313" key="2">
    <source>
        <dbReference type="Proteomes" id="UP001181693"/>
    </source>
</evidence>
<proteinExistence type="predicted"/>
<reference evidence="1" key="1">
    <citation type="thesis" date="2020" institute="ProQuest LLC" country="789 East Eisenhower Parkway, Ann Arbor, MI, USA">
        <title>Comparative Genomics and Chromosome Evolution.</title>
        <authorList>
            <person name="Mudd A.B."/>
        </authorList>
    </citation>
    <scope>NUCLEOTIDE SEQUENCE</scope>
    <source>
        <strain evidence="1">1538</strain>
        <tissue evidence="1">Blood</tissue>
    </source>
</reference>
<accession>A0AAV2ZK82</accession>
<evidence type="ECO:0000313" key="1">
    <source>
        <dbReference type="EMBL" id="DBA14008.1"/>
    </source>
</evidence>
<dbReference type="Proteomes" id="UP001181693">
    <property type="component" value="Unassembled WGS sequence"/>
</dbReference>
<comment type="caution">
    <text evidence="1">The sequence shown here is derived from an EMBL/GenBank/DDBJ whole genome shotgun (WGS) entry which is preliminary data.</text>
</comment>
<organism evidence="1 2">
    <name type="scientific">Pyxicephalus adspersus</name>
    <name type="common">African bullfrog</name>
    <dbReference type="NCBI Taxonomy" id="30357"/>
    <lineage>
        <taxon>Eukaryota</taxon>
        <taxon>Metazoa</taxon>
        <taxon>Chordata</taxon>
        <taxon>Craniata</taxon>
        <taxon>Vertebrata</taxon>
        <taxon>Euteleostomi</taxon>
        <taxon>Amphibia</taxon>
        <taxon>Batrachia</taxon>
        <taxon>Anura</taxon>
        <taxon>Neobatrachia</taxon>
        <taxon>Ranoidea</taxon>
        <taxon>Pyxicephalidae</taxon>
        <taxon>Pyxicephalinae</taxon>
        <taxon>Pyxicephalus</taxon>
    </lineage>
</organism>
<keyword evidence="2" id="KW-1185">Reference proteome</keyword>
<gene>
    <name evidence="1" type="ORF">GDO54_005027</name>
</gene>
<protein>
    <submittedName>
        <fullName evidence="1">Uncharacterized protein</fullName>
    </submittedName>
</protein>
<sequence>MTAVAMVTGGEMTLRPNVFFPGEGSLTSRTGATINLHMERIPPTAGGFRLQALLVTDFSPRLHYRPSL</sequence>